<dbReference type="GeneID" id="95403496"/>
<dbReference type="RefSeq" id="WP_210094460.1">
    <property type="nucleotide sequence ID" value="NZ_DMBX01000043.1"/>
</dbReference>
<dbReference type="EMBL" id="JAGGKI010000003">
    <property type="protein sequence ID" value="MBP1892387.1"/>
    <property type="molecule type" value="Genomic_DNA"/>
</dbReference>
<sequence>MNKKLSILLSTVLLVGGGAYTYTAFAAEKTGYDIQNEDAREIVETTTPDDTVNNKITFQDISAIPEDEIHIPLNLAKQTATLSSSEVNQNPIVDLVGAYSTNNGIGFEIVANYNLSSGAAVDLIQSASNVTQQEAIDYYNSGIYSDASINVSNINGLPAILVEGQHRKVIHIISDDYVYSVLTVFDEVSIDYLLEVAKQINLNN</sequence>
<evidence type="ECO:0000313" key="2">
    <source>
        <dbReference type="EMBL" id="MBP1892387.1"/>
    </source>
</evidence>
<feature type="signal peptide" evidence="1">
    <location>
        <begin position="1"/>
        <end position="26"/>
    </location>
</feature>
<comment type="caution">
    <text evidence="2">The sequence shown here is derived from an EMBL/GenBank/DDBJ whole genome shotgun (WGS) entry which is preliminary data.</text>
</comment>
<keyword evidence="3" id="KW-1185">Reference proteome</keyword>
<protein>
    <submittedName>
        <fullName evidence="2">Uncharacterized protein</fullName>
    </submittedName>
</protein>
<dbReference type="Proteomes" id="UP000706926">
    <property type="component" value="Unassembled WGS sequence"/>
</dbReference>
<feature type="chain" id="PRO_5045088731" evidence="1">
    <location>
        <begin position="27"/>
        <end position="204"/>
    </location>
</feature>
<evidence type="ECO:0000256" key="1">
    <source>
        <dbReference type="SAM" id="SignalP"/>
    </source>
</evidence>
<gene>
    <name evidence="2" type="ORF">J2Z18_001463</name>
</gene>
<proteinExistence type="predicted"/>
<keyword evidence="1" id="KW-0732">Signal</keyword>
<evidence type="ECO:0000313" key="3">
    <source>
        <dbReference type="Proteomes" id="UP000706926"/>
    </source>
</evidence>
<accession>A0ABS4F814</accession>
<reference evidence="2 3" key="1">
    <citation type="submission" date="2021-03" db="EMBL/GenBank/DDBJ databases">
        <title>Genomic Encyclopedia of Type Strains, Phase IV (KMG-IV): sequencing the most valuable type-strain genomes for metagenomic binning, comparative biology and taxonomic classification.</title>
        <authorList>
            <person name="Goeker M."/>
        </authorList>
    </citation>
    <scope>NUCLEOTIDE SEQUENCE [LARGE SCALE GENOMIC DNA]</scope>
    <source>
        <strain evidence="2 3">DSM 15596</strain>
    </source>
</reference>
<organism evidence="2 3">
    <name type="scientific">Paenibacillus lactis</name>
    <dbReference type="NCBI Taxonomy" id="228574"/>
    <lineage>
        <taxon>Bacteria</taxon>
        <taxon>Bacillati</taxon>
        <taxon>Bacillota</taxon>
        <taxon>Bacilli</taxon>
        <taxon>Bacillales</taxon>
        <taxon>Paenibacillaceae</taxon>
        <taxon>Paenibacillus</taxon>
    </lineage>
</organism>
<name>A0ABS4F814_9BACL</name>